<reference evidence="5" key="1">
    <citation type="submission" date="2016-06" db="EMBL/GenBank/DDBJ databases">
        <authorList>
            <person name="Varghese N."/>
            <person name="Submissions Spin"/>
        </authorList>
    </citation>
    <scope>NUCLEOTIDE SEQUENCE [LARGE SCALE GENOMIC DNA]</scope>
    <source>
        <strain evidence="5">DSM 43909</strain>
    </source>
</reference>
<feature type="domain" description="Response regulatory" evidence="3">
    <location>
        <begin position="12"/>
        <end position="127"/>
    </location>
</feature>
<evidence type="ECO:0000256" key="2">
    <source>
        <dbReference type="PROSITE-ProRule" id="PRU00169"/>
    </source>
</evidence>
<dbReference type="GO" id="GO:0000160">
    <property type="term" value="P:phosphorelay signal transduction system"/>
    <property type="evidence" value="ECO:0007669"/>
    <property type="project" value="InterPro"/>
</dbReference>
<dbReference type="PANTHER" id="PTHR43156">
    <property type="entry name" value="STAGE II SPORULATION PROTEIN E-RELATED"/>
    <property type="match status" value="1"/>
</dbReference>
<dbReference type="Gene3D" id="3.40.50.2300">
    <property type="match status" value="1"/>
</dbReference>
<dbReference type="GO" id="GO:0016791">
    <property type="term" value="F:phosphatase activity"/>
    <property type="evidence" value="ECO:0007669"/>
    <property type="project" value="TreeGrafter"/>
</dbReference>
<keyword evidence="2" id="KW-0597">Phosphoprotein</keyword>
<dbReference type="EMBL" id="LT607411">
    <property type="protein sequence ID" value="SCE66251.1"/>
    <property type="molecule type" value="Genomic_DNA"/>
</dbReference>
<dbReference type="Pfam" id="PF00072">
    <property type="entry name" value="Response_reg"/>
    <property type="match status" value="1"/>
</dbReference>
<dbReference type="InterPro" id="IPR036457">
    <property type="entry name" value="PPM-type-like_dom_sf"/>
</dbReference>
<protein>
    <submittedName>
        <fullName evidence="4">Serine phosphatase RsbU, regulator of sigma subunit</fullName>
    </submittedName>
</protein>
<proteinExistence type="predicted"/>
<dbReference type="PANTHER" id="PTHR43156:SF2">
    <property type="entry name" value="STAGE II SPORULATION PROTEIN E"/>
    <property type="match status" value="1"/>
</dbReference>
<evidence type="ECO:0000256" key="1">
    <source>
        <dbReference type="ARBA" id="ARBA00022801"/>
    </source>
</evidence>
<dbReference type="InterPro" id="IPR001789">
    <property type="entry name" value="Sig_transdc_resp-reg_receiver"/>
</dbReference>
<sequence length="517" mass="55433">MLDVTVEGRAATVLVVDDSRTKRYLLVSWLTRAGFQTVEAENGTEALARMETERVDLVVLDVRLPDLRGFEVCERIKKSHPAVPVIHVSAHAVDVDDRAQGLTRGADAYLAEPIEPEELVATAHAVLRYYQARQQAELLAERLAALAATTVQMHAASGFVRLIEAAAAGAARIFKSPAAVVAENFDGNCLAGVAAGPEAAPAVVPWTVDDTGVPIGTTVRVDEPGHWELVTWPAGDTLTVAAARLREDRAALYVVVPTATQTVRTPVLVQLAQAIASAAEAQRSFDQEHRIAVTLQRSLLPRRLPEIAGLDLAVRYEPASAHTEVGGDFYELVMLDGHLLVAIGDVAGHSLHAATVMAELRHAMRAYAVEGHPPGVILDRLNELMRALLPNELATICVLLLDPGSGLVRLASAGHLPALISSAGRVRFVPQSAPLLGVRAPRPPDLEFVLPAGATLVLYTDGLIERRDTTIDEGMAALGAVATRVDDDLDRFCQRLLVELAPPEIQDDVAVVAVRRR</sequence>
<organism evidence="4 5">
    <name type="scientific">Micromonospora viridifaciens</name>
    <dbReference type="NCBI Taxonomy" id="1881"/>
    <lineage>
        <taxon>Bacteria</taxon>
        <taxon>Bacillati</taxon>
        <taxon>Actinomycetota</taxon>
        <taxon>Actinomycetes</taxon>
        <taxon>Micromonosporales</taxon>
        <taxon>Micromonosporaceae</taxon>
        <taxon>Micromonospora</taxon>
    </lineage>
</organism>
<gene>
    <name evidence="4" type="ORF">GA0074695_0124</name>
</gene>
<dbReference type="SUPFAM" id="SSF52172">
    <property type="entry name" value="CheY-like"/>
    <property type="match status" value="1"/>
</dbReference>
<accession>A0A1C4U3K3</accession>
<evidence type="ECO:0000313" key="4">
    <source>
        <dbReference type="EMBL" id="SCE66251.1"/>
    </source>
</evidence>
<name>A0A1C4U3K3_MICVI</name>
<dbReference type="SUPFAM" id="SSF81606">
    <property type="entry name" value="PP2C-like"/>
    <property type="match status" value="1"/>
</dbReference>
<feature type="modified residue" description="4-aspartylphosphate" evidence="2">
    <location>
        <position position="61"/>
    </location>
</feature>
<dbReference type="InterPro" id="IPR052016">
    <property type="entry name" value="Bact_Sigma-Reg"/>
</dbReference>
<dbReference type="CDD" id="cd00156">
    <property type="entry name" value="REC"/>
    <property type="match status" value="1"/>
</dbReference>
<dbReference type="Pfam" id="PF07228">
    <property type="entry name" value="SpoIIE"/>
    <property type="match status" value="1"/>
</dbReference>
<dbReference type="PROSITE" id="PS50110">
    <property type="entry name" value="RESPONSE_REGULATORY"/>
    <property type="match status" value="1"/>
</dbReference>
<dbReference type="InterPro" id="IPR011006">
    <property type="entry name" value="CheY-like_superfamily"/>
</dbReference>
<evidence type="ECO:0000259" key="3">
    <source>
        <dbReference type="PROSITE" id="PS50110"/>
    </source>
</evidence>
<dbReference type="Gene3D" id="3.60.40.10">
    <property type="entry name" value="PPM-type phosphatase domain"/>
    <property type="match status" value="1"/>
</dbReference>
<evidence type="ECO:0000313" key="5">
    <source>
        <dbReference type="Proteomes" id="UP000198242"/>
    </source>
</evidence>
<keyword evidence="1" id="KW-0378">Hydrolase</keyword>
<dbReference type="InterPro" id="IPR001932">
    <property type="entry name" value="PPM-type_phosphatase-like_dom"/>
</dbReference>
<dbReference type="AlphaFoldDB" id="A0A1C4U3K3"/>
<dbReference type="SMART" id="SM00331">
    <property type="entry name" value="PP2C_SIG"/>
    <property type="match status" value="1"/>
</dbReference>
<dbReference type="Proteomes" id="UP000198242">
    <property type="component" value="Chromosome I"/>
</dbReference>
<dbReference type="SMART" id="SM00448">
    <property type="entry name" value="REC"/>
    <property type="match status" value="1"/>
</dbReference>
<keyword evidence="5" id="KW-1185">Reference proteome</keyword>